<evidence type="ECO:0000313" key="2">
    <source>
        <dbReference type="EMBL" id="OMG71392.1"/>
    </source>
</evidence>
<proteinExistence type="predicted"/>
<dbReference type="EMBL" id="MTJZ01000031">
    <property type="protein sequence ID" value="OMG71392.1"/>
    <property type="molecule type" value="Genomic_DNA"/>
</dbReference>
<reference evidence="2 3" key="1">
    <citation type="submission" date="2017-01" db="EMBL/GenBank/DDBJ databases">
        <title>Phylogeographic, genomic and meropenem susceptibility analysis of Burkholderia ubonensis.</title>
        <authorList>
            <person name="Price E.P."/>
            <person name="Sarovich D.S."/>
            <person name="Webb J.R."/>
            <person name="Hall C.M."/>
            <person name="Sahl J.W."/>
            <person name="Kaestli M."/>
            <person name="Mayo M."/>
            <person name="Harrington G."/>
            <person name="Baker A.L."/>
            <person name="Sidak-Loftis L.C."/>
            <person name="Lummis M."/>
            <person name="Schupp J.M."/>
            <person name="Gillece J.D."/>
            <person name="Tuanyok A."/>
            <person name="Warner J."/>
            <person name="Busch J.D."/>
            <person name="Keim P."/>
            <person name="Currie B.J."/>
            <person name="Wagner D.M."/>
        </authorList>
    </citation>
    <scope>NUCLEOTIDE SEQUENCE [LARGE SCALE GENOMIC DNA]</scope>
    <source>
        <strain evidence="2 3">A21</strain>
    </source>
</reference>
<accession>A0A1R1J7T7</accession>
<comment type="caution">
    <text evidence="2">The sequence shown here is derived from an EMBL/GenBank/DDBJ whole genome shotgun (WGS) entry which is preliminary data.</text>
</comment>
<dbReference type="RefSeq" id="WP_076479630.1">
    <property type="nucleotide sequence ID" value="NZ_MTJZ01000031.1"/>
</dbReference>
<sequence length="233" mass="26857">MLNYQPGNKAATNTKPLLTDELTKGGFDVTRALLAIDGQFYPFKLLEWLPKLHEPDFWHFEEGTFAPPQYNEAETLYLDSIWREGYKGTVYADNMIDAFYTKLGPWFYLKRNETKVIERQASEDSVIDVTELMYLVLNWFGMQLPMLRQLHRLADLNGKPATAAEVRVMMNDSYRERDFEEWALWFVQLQLRVAVREFCVREGLQTTTAATTRAGLDMPAPSKKAGPSLGMQP</sequence>
<feature type="region of interest" description="Disordered" evidence="1">
    <location>
        <begin position="211"/>
        <end position="233"/>
    </location>
</feature>
<dbReference type="AlphaFoldDB" id="A0A1R1J7T7"/>
<name>A0A1R1J7T7_9BURK</name>
<evidence type="ECO:0000256" key="1">
    <source>
        <dbReference type="SAM" id="MobiDB-lite"/>
    </source>
</evidence>
<gene>
    <name evidence="2" type="ORF">BW685_21360</name>
</gene>
<evidence type="ECO:0000313" key="3">
    <source>
        <dbReference type="Proteomes" id="UP000187194"/>
    </source>
</evidence>
<organism evidence="2 3">
    <name type="scientific">Burkholderia ubonensis</name>
    <dbReference type="NCBI Taxonomy" id="101571"/>
    <lineage>
        <taxon>Bacteria</taxon>
        <taxon>Pseudomonadati</taxon>
        <taxon>Pseudomonadota</taxon>
        <taxon>Betaproteobacteria</taxon>
        <taxon>Burkholderiales</taxon>
        <taxon>Burkholderiaceae</taxon>
        <taxon>Burkholderia</taxon>
        <taxon>Burkholderia cepacia complex</taxon>
    </lineage>
</organism>
<dbReference type="Proteomes" id="UP000187194">
    <property type="component" value="Unassembled WGS sequence"/>
</dbReference>
<protein>
    <submittedName>
        <fullName evidence="2">Uncharacterized protein</fullName>
    </submittedName>
</protein>